<organism evidence="6 7">
    <name type="scientific">Hapsidospora chrysogenum (strain ATCC 11550 / CBS 779.69 / DSM 880 / IAM 14645 / JCM 23072 / IMI 49137)</name>
    <name type="common">Acremonium chrysogenum</name>
    <dbReference type="NCBI Taxonomy" id="857340"/>
    <lineage>
        <taxon>Eukaryota</taxon>
        <taxon>Fungi</taxon>
        <taxon>Dikarya</taxon>
        <taxon>Ascomycota</taxon>
        <taxon>Pezizomycotina</taxon>
        <taxon>Sordariomycetes</taxon>
        <taxon>Hypocreomycetidae</taxon>
        <taxon>Hypocreales</taxon>
        <taxon>Bionectriaceae</taxon>
        <taxon>Hapsidospora</taxon>
    </lineage>
</organism>
<evidence type="ECO:0000256" key="3">
    <source>
        <dbReference type="ARBA" id="ARBA00023136"/>
    </source>
</evidence>
<proteinExistence type="predicted"/>
<keyword evidence="7" id="KW-1185">Reference proteome</keyword>
<feature type="compositionally biased region" description="Low complexity" evidence="4">
    <location>
        <begin position="60"/>
        <end position="86"/>
    </location>
</feature>
<evidence type="ECO:0000256" key="2">
    <source>
        <dbReference type="ARBA" id="ARBA00022989"/>
    </source>
</evidence>
<comment type="caution">
    <text evidence="6">The sequence shown here is derived from an EMBL/GenBank/DDBJ whole genome shotgun (WGS) entry which is preliminary data.</text>
</comment>
<dbReference type="OrthoDB" id="5393181at2759"/>
<evidence type="ECO:0000256" key="5">
    <source>
        <dbReference type="SAM" id="Phobius"/>
    </source>
</evidence>
<dbReference type="Proteomes" id="UP000029964">
    <property type="component" value="Unassembled WGS sequence"/>
</dbReference>
<feature type="region of interest" description="Disordered" evidence="4">
    <location>
        <begin position="1"/>
        <end position="90"/>
    </location>
</feature>
<feature type="transmembrane region" description="Helical" evidence="5">
    <location>
        <begin position="247"/>
        <end position="266"/>
    </location>
</feature>
<feature type="compositionally biased region" description="Low complexity" evidence="4">
    <location>
        <begin position="9"/>
        <end position="18"/>
    </location>
</feature>
<keyword evidence="2 5" id="KW-1133">Transmembrane helix</keyword>
<evidence type="ECO:0000256" key="4">
    <source>
        <dbReference type="SAM" id="MobiDB-lite"/>
    </source>
</evidence>
<feature type="compositionally biased region" description="Basic and acidic residues" evidence="4">
    <location>
        <begin position="19"/>
        <end position="32"/>
    </location>
</feature>
<dbReference type="PANTHER" id="PTHR28263">
    <property type="entry name" value="GOLGI TO ER TRAFFIC PROTEIN 2"/>
    <property type="match status" value="1"/>
</dbReference>
<feature type="compositionally biased region" description="Low complexity" evidence="4">
    <location>
        <begin position="133"/>
        <end position="146"/>
    </location>
</feature>
<evidence type="ECO:0000313" key="6">
    <source>
        <dbReference type="EMBL" id="KFH48685.1"/>
    </source>
</evidence>
<dbReference type="EMBL" id="JPKY01000002">
    <property type="protein sequence ID" value="KFH48685.1"/>
    <property type="molecule type" value="Genomic_DNA"/>
</dbReference>
<keyword evidence="1 5" id="KW-0812">Transmembrane</keyword>
<protein>
    <submittedName>
        <fullName evidence="6">Uncharacterized protein</fullName>
    </submittedName>
</protein>
<feature type="transmembrane region" description="Helical" evidence="5">
    <location>
        <begin position="301"/>
        <end position="322"/>
    </location>
</feature>
<keyword evidence="3 5" id="KW-0472">Membrane</keyword>
<accession>A0A086TH53</accession>
<dbReference type="Pfam" id="PF08690">
    <property type="entry name" value="GET2"/>
    <property type="match status" value="1"/>
</dbReference>
<evidence type="ECO:0000256" key="1">
    <source>
        <dbReference type="ARBA" id="ARBA00022692"/>
    </source>
</evidence>
<name>A0A086TH53_HAPC1</name>
<reference evidence="7" key="1">
    <citation type="journal article" date="2014" name="Genome Announc.">
        <title>Genome sequence and annotation of Acremonium chrysogenum, producer of the beta-lactam antibiotic cephalosporin C.</title>
        <authorList>
            <person name="Terfehr D."/>
            <person name="Dahlmann T.A."/>
            <person name="Specht T."/>
            <person name="Zadra I."/>
            <person name="Kuernsteiner H."/>
            <person name="Kueck U."/>
        </authorList>
    </citation>
    <scope>NUCLEOTIDE SEQUENCE [LARGE SCALE GENOMIC DNA]</scope>
    <source>
        <strain evidence="7">ATCC 11550 / CBS 779.69 / DSM 880 / IAM 14645 / JCM 23072 / IMI 49137</strain>
    </source>
</reference>
<dbReference type="HOGENOM" id="CLU_819228_0_0_1"/>
<dbReference type="GO" id="GO:0006890">
    <property type="term" value="P:retrograde vesicle-mediated transport, Golgi to endoplasmic reticulum"/>
    <property type="evidence" value="ECO:0007669"/>
    <property type="project" value="TreeGrafter"/>
</dbReference>
<dbReference type="PANTHER" id="PTHR28263:SF1">
    <property type="entry name" value="GOLGI TO ER TRAFFIC PROTEIN 2"/>
    <property type="match status" value="1"/>
</dbReference>
<feature type="region of interest" description="Disordered" evidence="4">
    <location>
        <begin position="131"/>
        <end position="154"/>
    </location>
</feature>
<dbReference type="InterPro" id="IPR028143">
    <property type="entry name" value="Get2/sif1"/>
</dbReference>
<evidence type="ECO:0000313" key="7">
    <source>
        <dbReference type="Proteomes" id="UP000029964"/>
    </source>
</evidence>
<feature type="transmembrane region" description="Helical" evidence="5">
    <location>
        <begin position="200"/>
        <end position="226"/>
    </location>
</feature>
<dbReference type="AlphaFoldDB" id="A0A086TH53"/>
<sequence>MADTAVSNDADAASQRAAEQARLRKERREAKLRAGGSARLNKITGLSGRPQADFDPPAPAVSSDAPAAPASTAAAAATAPKTQAPHADPEEVDISEHFYAPKATARAPNAPPAGAEPNLSDAALRQMMLGMDPPAAAGNPQAQQDPFAGMPGAGDDPIMKMMSQMMGAGGPGGSSFPGMGSMPGMPGMQQQQKPLDPYTALWRLLHAIVALGLGLYIVVLTPFTGTKLERERAAVSEIEDNEERKRLFFWVFATAEACLLTTRFFLDKGRAPPTGIVWTVTGYLPEPLKGYVQVVVRYGQIFSTVRADILGCMFVLGVCSWWRA</sequence>
<gene>
    <name evidence="6" type="ORF">ACRE_004530</name>
</gene>
<dbReference type="STRING" id="857340.A0A086TH53"/>